<dbReference type="AlphaFoldDB" id="A0A9D9HL16"/>
<sequence>MEEKDIEYLDSFEASTLKEMIGLCTSLGMLDGSLPETDDINAKWKEFAPSYMAEAVPNLNSFPEAAIGWAGYIGLAVAKWWDEDWGRHHGEKYEILHGSRGFDDMDDHIIRDILGYELGSPQAGVITKMLLSCTQIAISHIRHESPETQTALAFHLFARAARAMFKIGAAIELKKLGYRYQKAILNTVPTDRNGKKLS</sequence>
<evidence type="ECO:0000313" key="1">
    <source>
        <dbReference type="EMBL" id="MBO8455805.1"/>
    </source>
</evidence>
<comment type="caution">
    <text evidence="1">The sequence shown here is derived from an EMBL/GenBank/DDBJ whole genome shotgun (WGS) entry which is preliminary data.</text>
</comment>
<dbReference type="Proteomes" id="UP000823617">
    <property type="component" value="Unassembled WGS sequence"/>
</dbReference>
<protein>
    <submittedName>
        <fullName evidence="1">Uncharacterized protein</fullName>
    </submittedName>
</protein>
<dbReference type="EMBL" id="JADIMK010000055">
    <property type="protein sequence ID" value="MBO8455805.1"/>
    <property type="molecule type" value="Genomic_DNA"/>
</dbReference>
<proteinExistence type="predicted"/>
<reference evidence="1" key="1">
    <citation type="submission" date="2020-10" db="EMBL/GenBank/DDBJ databases">
        <authorList>
            <person name="Gilroy R."/>
        </authorList>
    </citation>
    <scope>NUCLEOTIDE SEQUENCE</scope>
    <source>
        <strain evidence="1">B1-3475</strain>
    </source>
</reference>
<reference evidence="1" key="2">
    <citation type="journal article" date="2021" name="PeerJ">
        <title>Extensive microbial diversity within the chicken gut microbiome revealed by metagenomics and culture.</title>
        <authorList>
            <person name="Gilroy R."/>
            <person name="Ravi A."/>
            <person name="Getino M."/>
            <person name="Pursley I."/>
            <person name="Horton D.L."/>
            <person name="Alikhan N.F."/>
            <person name="Baker D."/>
            <person name="Gharbi K."/>
            <person name="Hall N."/>
            <person name="Watson M."/>
            <person name="Adriaenssens E.M."/>
            <person name="Foster-Nyarko E."/>
            <person name="Jarju S."/>
            <person name="Secka A."/>
            <person name="Antonio M."/>
            <person name="Oren A."/>
            <person name="Chaudhuri R.R."/>
            <person name="La Ragione R."/>
            <person name="Hildebrand F."/>
            <person name="Pallen M.J."/>
        </authorList>
    </citation>
    <scope>NUCLEOTIDE SEQUENCE</scope>
    <source>
        <strain evidence="1">B1-3475</strain>
    </source>
</reference>
<accession>A0A9D9HL16</accession>
<organism evidence="1 2">
    <name type="scientific">Candidatus Cryptobacteroides intestinigallinarum</name>
    <dbReference type="NCBI Taxonomy" id="2840767"/>
    <lineage>
        <taxon>Bacteria</taxon>
        <taxon>Pseudomonadati</taxon>
        <taxon>Bacteroidota</taxon>
        <taxon>Bacteroidia</taxon>
        <taxon>Bacteroidales</taxon>
        <taxon>Candidatus Cryptobacteroides</taxon>
    </lineage>
</organism>
<gene>
    <name evidence="1" type="ORF">IAC08_05315</name>
</gene>
<name>A0A9D9HL16_9BACT</name>
<evidence type="ECO:0000313" key="2">
    <source>
        <dbReference type="Proteomes" id="UP000823617"/>
    </source>
</evidence>